<name>A0ABV5AMC0_9BACL</name>
<evidence type="ECO:0000313" key="4">
    <source>
        <dbReference type="EMBL" id="MFB5265298.1"/>
    </source>
</evidence>
<evidence type="ECO:0000259" key="3">
    <source>
        <dbReference type="Pfam" id="PF00724"/>
    </source>
</evidence>
<organism evidence="4 5">
    <name type="scientific">Paenibacillus enshidis</name>
    <dbReference type="NCBI Taxonomy" id="1458439"/>
    <lineage>
        <taxon>Bacteria</taxon>
        <taxon>Bacillati</taxon>
        <taxon>Bacillota</taxon>
        <taxon>Bacilli</taxon>
        <taxon>Bacillales</taxon>
        <taxon>Paenibacillaceae</taxon>
        <taxon>Paenibacillus</taxon>
    </lineage>
</organism>
<protein>
    <recommendedName>
        <fullName evidence="3">NADH:flavin oxidoreductase/NADH oxidase N-terminal domain-containing protein</fullName>
    </recommendedName>
</protein>
<dbReference type="PANTHER" id="PTHR43656:SF2">
    <property type="entry name" value="BINDING OXIDOREDUCTASE, PUTATIVE (AFU_ORTHOLOGUE AFUA_2G08260)-RELATED"/>
    <property type="match status" value="1"/>
</dbReference>
<evidence type="ECO:0000256" key="1">
    <source>
        <dbReference type="ARBA" id="ARBA00022630"/>
    </source>
</evidence>
<dbReference type="Proteomes" id="UP001580346">
    <property type="component" value="Unassembled WGS sequence"/>
</dbReference>
<dbReference type="EMBL" id="JBHHMI010000001">
    <property type="protein sequence ID" value="MFB5265298.1"/>
    <property type="molecule type" value="Genomic_DNA"/>
</dbReference>
<dbReference type="InterPro" id="IPR013785">
    <property type="entry name" value="Aldolase_TIM"/>
</dbReference>
<reference evidence="4 5" key="1">
    <citation type="submission" date="2024-09" db="EMBL/GenBank/DDBJ databases">
        <title>Paenibacillus zeirhizospherea sp. nov., isolated from surface of the maize (Zea mays) roots in a horticulture field, Hungary.</title>
        <authorList>
            <person name="Marton D."/>
            <person name="Farkas M."/>
            <person name="Bedics A."/>
            <person name="Toth E."/>
            <person name="Tancsics A."/>
            <person name="Boka K."/>
            <person name="Maroti G."/>
            <person name="Kriszt B."/>
            <person name="Cserhati M."/>
        </authorList>
    </citation>
    <scope>NUCLEOTIDE SEQUENCE [LARGE SCALE GENOMIC DNA]</scope>
    <source>
        <strain evidence="4 5">KCTC 33519</strain>
    </source>
</reference>
<dbReference type="InterPro" id="IPR001155">
    <property type="entry name" value="OxRdtase_FMN_N"/>
</dbReference>
<accession>A0ABV5AMC0</accession>
<dbReference type="RefSeq" id="WP_375352552.1">
    <property type="nucleotide sequence ID" value="NZ_JBHHMI010000001.1"/>
</dbReference>
<keyword evidence="1" id="KW-0285">Flavoprotein</keyword>
<feature type="domain" description="NADH:flavin oxidoreductase/NADH oxidase N-terminal" evidence="3">
    <location>
        <begin position="8"/>
        <end position="151"/>
    </location>
</feature>
<dbReference type="PANTHER" id="PTHR43656">
    <property type="entry name" value="BINDING OXIDOREDUCTASE, PUTATIVE (AFU_ORTHOLOGUE AFUA_2G08260)-RELATED"/>
    <property type="match status" value="1"/>
</dbReference>
<keyword evidence="5" id="KW-1185">Reference proteome</keyword>
<dbReference type="InterPro" id="IPR051799">
    <property type="entry name" value="NADH_flavin_oxidoreductase"/>
</dbReference>
<comment type="caution">
    <text evidence="4">The sequence shown here is derived from an EMBL/GenBank/DDBJ whole genome shotgun (WGS) entry which is preliminary data.</text>
</comment>
<keyword evidence="2" id="KW-0560">Oxidoreductase</keyword>
<dbReference type="SUPFAM" id="SSF51395">
    <property type="entry name" value="FMN-linked oxidoreductases"/>
    <property type="match status" value="1"/>
</dbReference>
<dbReference type="Gene3D" id="3.20.20.70">
    <property type="entry name" value="Aldolase class I"/>
    <property type="match status" value="1"/>
</dbReference>
<dbReference type="Pfam" id="PF00724">
    <property type="entry name" value="Oxidored_FMN"/>
    <property type="match status" value="1"/>
</dbReference>
<evidence type="ECO:0000256" key="2">
    <source>
        <dbReference type="ARBA" id="ARBA00023002"/>
    </source>
</evidence>
<sequence length="162" mass="17238">MNQKYEPLFTSFQLPSGVQLKNRVLMAPMTIVASGPNGEVTDAELAYYKARAQGVGAVITASALVSPNGKLTDYGFALDNDALQPGLKKLAAVIQENGAKAIVQLYHGGRLSKPSLVPSGHALSASPVAAEREGTAVPKEMTDTEIETVIQLQELAFLMYFT</sequence>
<gene>
    <name evidence="4" type="ORF">ACE41H_00645</name>
</gene>
<proteinExistence type="predicted"/>
<evidence type="ECO:0000313" key="5">
    <source>
        <dbReference type="Proteomes" id="UP001580346"/>
    </source>
</evidence>